<dbReference type="Proteomes" id="UP000427769">
    <property type="component" value="Chromosome"/>
</dbReference>
<keyword evidence="2" id="KW-0808">Transferase</keyword>
<dbReference type="SMART" id="SM00450">
    <property type="entry name" value="RHOD"/>
    <property type="match status" value="1"/>
</dbReference>
<evidence type="ECO:0000313" key="2">
    <source>
        <dbReference type="EMBL" id="BBO76377.1"/>
    </source>
</evidence>
<dbReference type="EMBL" id="AP021875">
    <property type="protein sequence ID" value="BBO76377.1"/>
    <property type="molecule type" value="Genomic_DNA"/>
</dbReference>
<dbReference type="InterPro" id="IPR009078">
    <property type="entry name" value="Ferritin-like_SF"/>
</dbReference>
<gene>
    <name evidence="2" type="ORF">DSCW_37940</name>
</gene>
<dbReference type="CDD" id="cd00158">
    <property type="entry name" value="RHOD"/>
    <property type="match status" value="1"/>
</dbReference>
<sequence>MNWKQFLTPVKSIDTEQAKTYLDGKQVDEVTILDVRQPKEYEAGHIPGSILAPLPELTDHMDRIDRSKPLLVYCASGGRSRVAAQLLSGQGFKNIINMAGGFNAWTSEAAFLGEEKGLALFDGVESVESALTVAYSLEAGLKDFYDTMAAKVDSEPAGKLFRQLSQIEVKHQDRILEQYTEVTGKAASREDFEKGPVPEVLEGGLTTEEYANLLMPSTDTLADIIELAMSIEAQALDLYLRASEKAHSDAGKQALLQIANEEKTHLARLGQLMEETIE</sequence>
<feature type="domain" description="Rhodanese" evidence="1">
    <location>
        <begin position="26"/>
        <end position="110"/>
    </location>
</feature>
<dbReference type="KEGG" id="dwd:DSCW_37940"/>
<dbReference type="Gene3D" id="1.20.1260.10">
    <property type="match status" value="1"/>
</dbReference>
<keyword evidence="3" id="KW-1185">Reference proteome</keyword>
<dbReference type="InterPro" id="IPR050229">
    <property type="entry name" value="GlpE_sulfurtransferase"/>
</dbReference>
<dbReference type="PANTHER" id="PTHR43031:SF1">
    <property type="entry name" value="PYRIDINE NUCLEOTIDE-DISULPHIDE OXIDOREDUCTASE"/>
    <property type="match status" value="1"/>
</dbReference>
<evidence type="ECO:0000313" key="3">
    <source>
        <dbReference type="Proteomes" id="UP000427769"/>
    </source>
</evidence>
<protein>
    <submittedName>
        <fullName evidence="2">Sulfurtransferase</fullName>
    </submittedName>
</protein>
<dbReference type="InterPro" id="IPR001763">
    <property type="entry name" value="Rhodanese-like_dom"/>
</dbReference>
<dbReference type="Gene3D" id="3.40.250.10">
    <property type="entry name" value="Rhodanese-like domain"/>
    <property type="match status" value="1"/>
</dbReference>
<reference evidence="2 3" key="1">
    <citation type="submission" date="2019-11" db="EMBL/GenBank/DDBJ databases">
        <title>Comparative genomics of hydrocarbon-degrading Desulfosarcina strains.</title>
        <authorList>
            <person name="Watanabe M."/>
            <person name="Kojima H."/>
            <person name="Fukui M."/>
        </authorList>
    </citation>
    <scope>NUCLEOTIDE SEQUENCE [LARGE SCALE GENOMIC DNA]</scope>
    <source>
        <strain evidence="2 3">PP31</strain>
    </source>
</reference>
<dbReference type="InterPro" id="IPR036873">
    <property type="entry name" value="Rhodanese-like_dom_sf"/>
</dbReference>
<organism evidence="2 3">
    <name type="scientific">Desulfosarcina widdelii</name>
    <dbReference type="NCBI Taxonomy" id="947919"/>
    <lineage>
        <taxon>Bacteria</taxon>
        <taxon>Pseudomonadati</taxon>
        <taxon>Thermodesulfobacteriota</taxon>
        <taxon>Desulfobacteria</taxon>
        <taxon>Desulfobacterales</taxon>
        <taxon>Desulfosarcinaceae</taxon>
        <taxon>Desulfosarcina</taxon>
    </lineage>
</organism>
<dbReference type="SUPFAM" id="SSF47240">
    <property type="entry name" value="Ferritin-like"/>
    <property type="match status" value="1"/>
</dbReference>
<dbReference type="RefSeq" id="WP_155305207.1">
    <property type="nucleotide sequence ID" value="NZ_AP021875.1"/>
</dbReference>
<dbReference type="OrthoDB" id="285281at2"/>
<dbReference type="Pfam" id="PF00581">
    <property type="entry name" value="Rhodanese"/>
    <property type="match status" value="1"/>
</dbReference>
<dbReference type="PROSITE" id="PS50206">
    <property type="entry name" value="RHODANESE_3"/>
    <property type="match status" value="1"/>
</dbReference>
<accession>A0A5K7ZJZ4</accession>
<dbReference type="GO" id="GO:0016740">
    <property type="term" value="F:transferase activity"/>
    <property type="evidence" value="ECO:0007669"/>
    <property type="project" value="UniProtKB-KW"/>
</dbReference>
<dbReference type="InterPro" id="IPR012347">
    <property type="entry name" value="Ferritin-like"/>
</dbReference>
<dbReference type="SUPFAM" id="SSF52821">
    <property type="entry name" value="Rhodanese/Cell cycle control phosphatase"/>
    <property type="match status" value="1"/>
</dbReference>
<evidence type="ECO:0000259" key="1">
    <source>
        <dbReference type="PROSITE" id="PS50206"/>
    </source>
</evidence>
<name>A0A5K7ZJZ4_9BACT</name>
<proteinExistence type="predicted"/>
<dbReference type="PANTHER" id="PTHR43031">
    <property type="entry name" value="FAD-DEPENDENT OXIDOREDUCTASE"/>
    <property type="match status" value="1"/>
</dbReference>
<dbReference type="AlphaFoldDB" id="A0A5K7ZJZ4"/>
<dbReference type="CDD" id="cd01045">
    <property type="entry name" value="Ferritin_like_AB"/>
    <property type="match status" value="1"/>
</dbReference>